<dbReference type="PANTHER" id="PTHR13690">
    <property type="entry name" value="TRANSCRIPTION FACTOR POSF21-RELATED"/>
    <property type="match status" value="1"/>
</dbReference>
<evidence type="ECO:0000313" key="4">
    <source>
        <dbReference type="Proteomes" id="UP001428341"/>
    </source>
</evidence>
<proteinExistence type="predicted"/>
<feature type="compositionally biased region" description="Basic and acidic residues" evidence="2">
    <location>
        <begin position="99"/>
        <end position="110"/>
    </location>
</feature>
<organism evidence="3 4">
    <name type="scientific">Citrus x changshan-huyou</name>
    <dbReference type="NCBI Taxonomy" id="2935761"/>
    <lineage>
        <taxon>Eukaryota</taxon>
        <taxon>Viridiplantae</taxon>
        <taxon>Streptophyta</taxon>
        <taxon>Embryophyta</taxon>
        <taxon>Tracheophyta</taxon>
        <taxon>Spermatophyta</taxon>
        <taxon>Magnoliopsida</taxon>
        <taxon>eudicotyledons</taxon>
        <taxon>Gunneridae</taxon>
        <taxon>Pentapetalae</taxon>
        <taxon>rosids</taxon>
        <taxon>malvids</taxon>
        <taxon>Sapindales</taxon>
        <taxon>Rutaceae</taxon>
        <taxon>Aurantioideae</taxon>
        <taxon>Citrus</taxon>
    </lineage>
</organism>
<dbReference type="AlphaFoldDB" id="A0AAP0M173"/>
<accession>A0AAP0M173</accession>
<keyword evidence="4" id="KW-1185">Reference proteome</keyword>
<feature type="coiled-coil region" evidence="1">
    <location>
        <begin position="4"/>
        <end position="31"/>
    </location>
</feature>
<feature type="region of interest" description="Disordered" evidence="2">
    <location>
        <begin position="84"/>
        <end position="110"/>
    </location>
</feature>
<name>A0AAP0M173_9ROSI</name>
<evidence type="ECO:0000313" key="3">
    <source>
        <dbReference type="EMBL" id="KAK9192515.1"/>
    </source>
</evidence>
<comment type="caution">
    <text evidence="3">The sequence shown here is derived from an EMBL/GenBank/DDBJ whole genome shotgun (WGS) entry which is preliminary data.</text>
</comment>
<dbReference type="PANTHER" id="PTHR13690:SF124">
    <property type="entry name" value="TRANSCRIPTION FACTOR RF2A"/>
    <property type="match status" value="1"/>
</dbReference>
<sequence length="110" mass="12886">MRYISDLRRKIRNLEIEAAELSQRLNMLLVDQDVTRAQNNYLRLFVQAVEHQLQLQYALNLSLQEEIRHLKQLTTMEPHRVSINLFQSEQSTSQSGDATNDHDKPEPEGK</sequence>
<evidence type="ECO:0000256" key="2">
    <source>
        <dbReference type="SAM" id="MobiDB-lite"/>
    </source>
</evidence>
<keyword evidence="1" id="KW-0175">Coiled coil</keyword>
<evidence type="ECO:0000256" key="1">
    <source>
        <dbReference type="SAM" id="Coils"/>
    </source>
</evidence>
<protein>
    <submittedName>
        <fullName evidence="3">Uncharacterized protein</fullName>
    </submittedName>
</protein>
<gene>
    <name evidence="3" type="ORF">WN944_003208</name>
</gene>
<dbReference type="EMBL" id="JBCGBO010000006">
    <property type="protein sequence ID" value="KAK9192515.1"/>
    <property type="molecule type" value="Genomic_DNA"/>
</dbReference>
<feature type="compositionally biased region" description="Polar residues" evidence="2">
    <location>
        <begin position="84"/>
        <end position="98"/>
    </location>
</feature>
<reference evidence="3 4" key="1">
    <citation type="submission" date="2024-05" db="EMBL/GenBank/DDBJ databases">
        <title>Haplotype-resolved chromosome-level genome assembly of Huyou (Citrus changshanensis).</title>
        <authorList>
            <person name="Miao C."/>
            <person name="Chen W."/>
            <person name="Wu Y."/>
            <person name="Wang L."/>
            <person name="Zhao S."/>
            <person name="Grierson D."/>
            <person name="Xu C."/>
            <person name="Chen K."/>
        </authorList>
    </citation>
    <scope>NUCLEOTIDE SEQUENCE [LARGE SCALE GENOMIC DNA]</scope>
    <source>
        <strain evidence="3">01-14</strain>
        <tissue evidence="3">Leaf</tissue>
    </source>
</reference>
<dbReference type="Proteomes" id="UP001428341">
    <property type="component" value="Unassembled WGS sequence"/>
</dbReference>